<dbReference type="AlphaFoldDB" id="A0A1N7RQ15"/>
<reference evidence="1" key="1">
    <citation type="submission" date="2016-12" db="EMBL/GenBank/DDBJ databases">
        <authorList>
            <person name="Moulin L."/>
        </authorList>
    </citation>
    <scope>NUCLEOTIDE SEQUENCE [LARGE SCALE GENOMIC DNA]</scope>
    <source>
        <strain evidence="1">STM 7183</strain>
    </source>
</reference>
<protein>
    <submittedName>
        <fullName evidence="1">Uncharacterized protein</fullName>
    </submittedName>
</protein>
<accession>A0A1N7RQ15</accession>
<dbReference type="Proteomes" id="UP000195569">
    <property type="component" value="Unassembled WGS sequence"/>
</dbReference>
<dbReference type="EMBL" id="CYGY02000011">
    <property type="protein sequence ID" value="SIT37183.1"/>
    <property type="molecule type" value="Genomic_DNA"/>
</dbReference>
<keyword evidence="2" id="KW-1185">Reference proteome</keyword>
<proteinExistence type="predicted"/>
<evidence type="ECO:0000313" key="1">
    <source>
        <dbReference type="EMBL" id="SIT37183.1"/>
    </source>
</evidence>
<organism evidence="1 2">
    <name type="scientific">Paraburkholderia piptadeniae</name>
    <dbReference type="NCBI Taxonomy" id="1701573"/>
    <lineage>
        <taxon>Bacteria</taxon>
        <taxon>Pseudomonadati</taxon>
        <taxon>Pseudomonadota</taxon>
        <taxon>Betaproteobacteria</taxon>
        <taxon>Burkholderiales</taxon>
        <taxon>Burkholderiaceae</taxon>
        <taxon>Paraburkholderia</taxon>
    </lineage>
</organism>
<sequence length="102" mass="11471">MSTRSYTSYRGCNIEVQVTPAKSRALGGVYRRFRVSWTVSLPDDPNQKVASFPEQFDFLTDQEAFRYGEKRAHTFIDCMLSTPSMKGMASDDSQQGDQASSV</sequence>
<name>A0A1N7RQ15_9BURK</name>
<dbReference type="RefSeq" id="WP_087733072.1">
    <property type="nucleotide sequence ID" value="NZ_CYGY02000011.1"/>
</dbReference>
<gene>
    <name evidence="1" type="ORF">BN2476_110145</name>
</gene>
<evidence type="ECO:0000313" key="2">
    <source>
        <dbReference type="Proteomes" id="UP000195569"/>
    </source>
</evidence>
<comment type="caution">
    <text evidence="1">The sequence shown here is derived from an EMBL/GenBank/DDBJ whole genome shotgun (WGS) entry which is preliminary data.</text>
</comment>
<dbReference type="OrthoDB" id="9115098at2"/>